<gene>
    <name evidence="4" type="ORF">DK847_17100</name>
</gene>
<dbReference type="InterPro" id="IPR001568">
    <property type="entry name" value="RNase_T2-like"/>
</dbReference>
<dbReference type="PANTHER" id="PTHR11240:SF22">
    <property type="entry name" value="RIBONUCLEASE T2"/>
    <property type="match status" value="1"/>
</dbReference>
<dbReference type="Gene3D" id="3.90.730.10">
    <property type="entry name" value="Ribonuclease T2-like"/>
    <property type="match status" value="1"/>
</dbReference>
<dbReference type="PANTHER" id="PTHR11240">
    <property type="entry name" value="RIBONUCLEASE T2"/>
    <property type="match status" value="1"/>
</dbReference>
<protein>
    <submittedName>
        <fullName evidence="4">Ribonuclease</fullName>
    </submittedName>
</protein>
<dbReference type="GO" id="GO:0003723">
    <property type="term" value="F:RNA binding"/>
    <property type="evidence" value="ECO:0007669"/>
    <property type="project" value="InterPro"/>
</dbReference>
<evidence type="ECO:0000256" key="1">
    <source>
        <dbReference type="ARBA" id="ARBA00007469"/>
    </source>
</evidence>
<feature type="signal peptide" evidence="3">
    <location>
        <begin position="1"/>
        <end position="18"/>
    </location>
</feature>
<name>A0A2W2AJR5_9HYPH</name>
<dbReference type="InterPro" id="IPR033130">
    <property type="entry name" value="RNase_T2_His_AS_2"/>
</dbReference>
<dbReference type="GO" id="GO:0006401">
    <property type="term" value="P:RNA catabolic process"/>
    <property type="evidence" value="ECO:0007669"/>
    <property type="project" value="TreeGrafter"/>
</dbReference>
<dbReference type="InterPro" id="IPR018188">
    <property type="entry name" value="RNase_T2_His_AS_1"/>
</dbReference>
<accession>A0A2W2AJR5</accession>
<dbReference type="AlphaFoldDB" id="A0A2W2AJR5"/>
<keyword evidence="3" id="KW-0732">Signal</keyword>
<dbReference type="Proteomes" id="UP000248795">
    <property type="component" value="Unassembled WGS sequence"/>
</dbReference>
<dbReference type="CDD" id="cd01062">
    <property type="entry name" value="RNase_T2_prok"/>
    <property type="match status" value="1"/>
</dbReference>
<comment type="similarity">
    <text evidence="1 2">Belongs to the RNase T2 family.</text>
</comment>
<dbReference type="PROSITE" id="PS00530">
    <property type="entry name" value="RNASE_T2_1"/>
    <property type="match status" value="1"/>
</dbReference>
<proteinExistence type="inferred from homology"/>
<evidence type="ECO:0000313" key="5">
    <source>
        <dbReference type="Proteomes" id="UP000248795"/>
    </source>
</evidence>
<evidence type="ECO:0000313" key="4">
    <source>
        <dbReference type="EMBL" id="PZF75561.1"/>
    </source>
</evidence>
<dbReference type="EMBL" id="QKVK01000009">
    <property type="protein sequence ID" value="PZF75561.1"/>
    <property type="molecule type" value="Genomic_DNA"/>
</dbReference>
<reference evidence="5" key="1">
    <citation type="submission" date="2018-06" db="EMBL/GenBank/DDBJ databases">
        <title>Aestuariibacter litoralis strain KCTC 52945T.</title>
        <authorList>
            <person name="Li X."/>
            <person name="Salam N."/>
            <person name="Li J.-L."/>
            <person name="Chen Y.-M."/>
            <person name="Yang Z.-W."/>
            <person name="Zhang L.-Y."/>
            <person name="Han M.-X."/>
            <person name="Xiao M."/>
            <person name="Li W.-J."/>
        </authorList>
    </citation>
    <scope>NUCLEOTIDE SEQUENCE [LARGE SCALE GENOMIC DNA]</scope>
    <source>
        <strain evidence="5">KCTC 52945</strain>
    </source>
</reference>
<feature type="chain" id="PRO_5016168229" evidence="3">
    <location>
        <begin position="19"/>
        <end position="324"/>
    </location>
</feature>
<dbReference type="GO" id="GO:0033897">
    <property type="term" value="F:ribonuclease T2 activity"/>
    <property type="evidence" value="ECO:0007669"/>
    <property type="project" value="InterPro"/>
</dbReference>
<dbReference type="SUPFAM" id="SSF55895">
    <property type="entry name" value="Ribonuclease Rh-like"/>
    <property type="match status" value="1"/>
</dbReference>
<keyword evidence="5" id="KW-1185">Reference proteome</keyword>
<evidence type="ECO:0000256" key="2">
    <source>
        <dbReference type="RuleBase" id="RU004328"/>
    </source>
</evidence>
<dbReference type="InterPro" id="IPR039378">
    <property type="entry name" value="RNase_T2_prok"/>
</dbReference>
<organism evidence="4 5">
    <name type="scientific">Aestuariivirga litoralis</name>
    <dbReference type="NCBI Taxonomy" id="2650924"/>
    <lineage>
        <taxon>Bacteria</taxon>
        <taxon>Pseudomonadati</taxon>
        <taxon>Pseudomonadota</taxon>
        <taxon>Alphaproteobacteria</taxon>
        <taxon>Hyphomicrobiales</taxon>
        <taxon>Aestuariivirgaceae</taxon>
        <taxon>Aestuariivirga</taxon>
    </lineage>
</organism>
<evidence type="ECO:0000256" key="3">
    <source>
        <dbReference type="SAM" id="SignalP"/>
    </source>
</evidence>
<dbReference type="Pfam" id="PF00445">
    <property type="entry name" value="Ribonuclease_T2"/>
    <property type="match status" value="1"/>
</dbReference>
<comment type="caution">
    <text evidence="4">The sequence shown here is derived from an EMBL/GenBank/DDBJ whole genome shotgun (WGS) entry which is preliminary data.</text>
</comment>
<dbReference type="PROSITE" id="PS00531">
    <property type="entry name" value="RNASE_T2_2"/>
    <property type="match status" value="1"/>
</dbReference>
<dbReference type="InterPro" id="IPR036430">
    <property type="entry name" value="RNase_T2-like_sf"/>
</dbReference>
<sequence>MRAAAAGLALLVATPLRADEPMDGTFRASRSCEALLSIRKETNPGKIITGPGMSYRLLARNQKKATHYRIEIPGAEPPERWVAAECGKAQPAPAGEAAPAPAAPKPVERAYVLALSWQPAFCEANPGKRECRWQTGSRHDANYLSLHGLWPQPSSLQYCDLAPAVRAAGEGGRWKDIPPVELNLSTQADLERMMPGAQSLLERHEWAKHGSCYPADAETYFRDSFRLLEEVNASPVATLLMQNIGRQVSAADIRAAFDQAFGPGAGNRVRVTCKDDGRRRLITEITLALKGDIPSGSKLSELLLAAAPGEPGCPSGFVDPVGPQ</sequence>